<feature type="region of interest" description="Disordered" evidence="1">
    <location>
        <begin position="248"/>
        <end position="271"/>
    </location>
</feature>
<dbReference type="InterPro" id="IPR016197">
    <property type="entry name" value="Chromo-like_dom_sf"/>
</dbReference>
<dbReference type="InterPro" id="IPR023780">
    <property type="entry name" value="Chromo_domain"/>
</dbReference>
<dbReference type="PANTHER" id="PTHR45835:SF99">
    <property type="entry name" value="CHROMO DOMAIN-CONTAINING PROTEIN-RELATED"/>
    <property type="match status" value="1"/>
</dbReference>
<feature type="compositionally biased region" description="Pro residues" evidence="1">
    <location>
        <begin position="187"/>
        <end position="199"/>
    </location>
</feature>
<feature type="compositionally biased region" description="Low complexity" evidence="1">
    <location>
        <begin position="251"/>
        <end position="266"/>
    </location>
</feature>
<feature type="region of interest" description="Disordered" evidence="1">
    <location>
        <begin position="148"/>
        <end position="233"/>
    </location>
</feature>
<organism evidence="3 4">
    <name type="scientific">Phytophthora fragariaefolia</name>
    <dbReference type="NCBI Taxonomy" id="1490495"/>
    <lineage>
        <taxon>Eukaryota</taxon>
        <taxon>Sar</taxon>
        <taxon>Stramenopiles</taxon>
        <taxon>Oomycota</taxon>
        <taxon>Peronosporomycetes</taxon>
        <taxon>Peronosporales</taxon>
        <taxon>Peronosporaceae</taxon>
        <taxon>Phytophthora</taxon>
    </lineage>
</organism>
<evidence type="ECO:0000259" key="2">
    <source>
        <dbReference type="PROSITE" id="PS50994"/>
    </source>
</evidence>
<dbReference type="Proteomes" id="UP001165121">
    <property type="component" value="Unassembled WGS sequence"/>
</dbReference>
<proteinExistence type="predicted"/>
<protein>
    <submittedName>
        <fullName evidence="3">Unnamed protein product</fullName>
    </submittedName>
</protein>
<dbReference type="PROSITE" id="PS50994">
    <property type="entry name" value="INTEGRASE"/>
    <property type="match status" value="1"/>
</dbReference>
<dbReference type="Gene3D" id="3.30.420.10">
    <property type="entry name" value="Ribonuclease H-like superfamily/Ribonuclease H"/>
    <property type="match status" value="1"/>
</dbReference>
<dbReference type="SUPFAM" id="SSF54160">
    <property type="entry name" value="Chromo domain-like"/>
    <property type="match status" value="1"/>
</dbReference>
<keyword evidence="4" id="KW-1185">Reference proteome</keyword>
<dbReference type="Gene3D" id="2.40.50.40">
    <property type="match status" value="1"/>
</dbReference>
<dbReference type="EMBL" id="BSXT01004914">
    <property type="protein sequence ID" value="GMF59242.1"/>
    <property type="molecule type" value="Genomic_DNA"/>
</dbReference>
<dbReference type="CDD" id="cd00024">
    <property type="entry name" value="CD_CSD"/>
    <property type="match status" value="1"/>
</dbReference>
<dbReference type="OrthoDB" id="116773at2759"/>
<feature type="domain" description="Integrase catalytic" evidence="2">
    <location>
        <begin position="1"/>
        <end position="65"/>
    </location>
</feature>
<dbReference type="InterPro" id="IPR001584">
    <property type="entry name" value="Integrase_cat-core"/>
</dbReference>
<gene>
    <name evidence="3" type="ORF">Pfra01_002558200</name>
</gene>
<sequence>MPTAAHPETDGQAERVNRVLEDVLRSYATSFTSWRKFLPLAEFALNNAEHASTGLTPFFANNARHPRVPALLAVAHPTVPGASTLVGDDDGDHDEDNGVGDVVTSGDHDPEALHAIIRSKSKRALAAPSSAASPLAAWTARTLIDPVNTGTPIAANYTPKSLQRRRRSSAPATPDLTGAPLQAPFSPVRPEPSPPQPPPERLEHDSSQLRHPPGSSRCARNRREPPPPIVDSAGQTCWIVDHLVAHEDPPRATSRTRARTSPPSTRGIPPARRNRVRWLGYPPDEDTWEPRSVLLRDVPDVVFEYENGTSNESAAAAVPAATKTATENANGHVATGVDPVVNEHGGLRRE</sequence>
<dbReference type="AlphaFoldDB" id="A0A9W7D5E7"/>
<dbReference type="PANTHER" id="PTHR45835">
    <property type="entry name" value="YALI0A06105P"/>
    <property type="match status" value="1"/>
</dbReference>
<evidence type="ECO:0000313" key="4">
    <source>
        <dbReference type="Proteomes" id="UP001165121"/>
    </source>
</evidence>
<reference evidence="3" key="1">
    <citation type="submission" date="2023-04" db="EMBL/GenBank/DDBJ databases">
        <title>Phytophthora fragariaefolia NBRC 109709.</title>
        <authorList>
            <person name="Ichikawa N."/>
            <person name="Sato H."/>
            <person name="Tonouchi N."/>
        </authorList>
    </citation>
    <scope>NUCLEOTIDE SEQUENCE</scope>
    <source>
        <strain evidence="3">NBRC 109709</strain>
    </source>
</reference>
<dbReference type="InterPro" id="IPR012337">
    <property type="entry name" value="RNaseH-like_sf"/>
</dbReference>
<dbReference type="GO" id="GO:0015074">
    <property type="term" value="P:DNA integration"/>
    <property type="evidence" value="ECO:0007669"/>
    <property type="project" value="InterPro"/>
</dbReference>
<dbReference type="SUPFAM" id="SSF53098">
    <property type="entry name" value="Ribonuclease H-like"/>
    <property type="match status" value="1"/>
</dbReference>
<comment type="caution">
    <text evidence="3">The sequence shown here is derived from an EMBL/GenBank/DDBJ whole genome shotgun (WGS) entry which is preliminary data.</text>
</comment>
<feature type="region of interest" description="Disordered" evidence="1">
    <location>
        <begin position="327"/>
        <end position="350"/>
    </location>
</feature>
<name>A0A9W7D5E7_9STRA</name>
<dbReference type="Pfam" id="PF00385">
    <property type="entry name" value="Chromo"/>
    <property type="match status" value="1"/>
</dbReference>
<dbReference type="GO" id="GO:0003676">
    <property type="term" value="F:nucleic acid binding"/>
    <property type="evidence" value="ECO:0007669"/>
    <property type="project" value="InterPro"/>
</dbReference>
<evidence type="ECO:0000313" key="3">
    <source>
        <dbReference type="EMBL" id="GMF59242.1"/>
    </source>
</evidence>
<accession>A0A9W7D5E7</accession>
<evidence type="ECO:0000256" key="1">
    <source>
        <dbReference type="SAM" id="MobiDB-lite"/>
    </source>
</evidence>
<dbReference type="InterPro" id="IPR036397">
    <property type="entry name" value="RNaseH_sf"/>
</dbReference>